<evidence type="ECO:0000256" key="6">
    <source>
        <dbReference type="ARBA" id="ARBA00022490"/>
    </source>
</evidence>
<feature type="region of interest" description="Disordered" evidence="12">
    <location>
        <begin position="570"/>
        <end position="592"/>
    </location>
</feature>
<dbReference type="InterPro" id="IPR037289">
    <property type="entry name" value="Elp2"/>
</dbReference>
<accession>A0ABP0DL57</accession>
<evidence type="ECO:0000256" key="2">
    <source>
        <dbReference type="ARBA" id="ARBA00004496"/>
    </source>
</evidence>
<name>A0ABP0DL57_9PEZI</name>
<dbReference type="SUPFAM" id="SSF50978">
    <property type="entry name" value="WD40 repeat-like"/>
    <property type="match status" value="3"/>
</dbReference>
<dbReference type="PROSITE" id="PS50082">
    <property type="entry name" value="WD_REPEATS_2"/>
    <property type="match status" value="3"/>
</dbReference>
<evidence type="ECO:0000256" key="11">
    <source>
        <dbReference type="PROSITE-ProRule" id="PRU00221"/>
    </source>
</evidence>
<comment type="pathway">
    <text evidence="3">tRNA modification; 5-methoxycarbonylmethyl-2-thiouridine-tRNA biosynthesis.</text>
</comment>
<evidence type="ECO:0000256" key="9">
    <source>
        <dbReference type="ARBA" id="ARBA00022737"/>
    </source>
</evidence>
<dbReference type="Gene3D" id="2.130.10.10">
    <property type="entry name" value="YVTN repeat-like/Quinoprotein amine dehydrogenase"/>
    <property type="match status" value="3"/>
</dbReference>
<evidence type="ECO:0000256" key="1">
    <source>
        <dbReference type="ARBA" id="ARBA00004123"/>
    </source>
</evidence>
<organism evidence="13 14">
    <name type="scientific">Sporothrix epigloea</name>
    <dbReference type="NCBI Taxonomy" id="1892477"/>
    <lineage>
        <taxon>Eukaryota</taxon>
        <taxon>Fungi</taxon>
        <taxon>Dikarya</taxon>
        <taxon>Ascomycota</taxon>
        <taxon>Pezizomycotina</taxon>
        <taxon>Sordariomycetes</taxon>
        <taxon>Sordariomycetidae</taxon>
        <taxon>Ophiostomatales</taxon>
        <taxon>Ophiostomataceae</taxon>
        <taxon>Sporothrix</taxon>
    </lineage>
</organism>
<feature type="repeat" description="WD" evidence="11">
    <location>
        <begin position="706"/>
        <end position="740"/>
    </location>
</feature>
<dbReference type="PANTHER" id="PTHR44111">
    <property type="entry name" value="ELONGATOR COMPLEX PROTEIN 2"/>
    <property type="match status" value="1"/>
</dbReference>
<protein>
    <recommendedName>
        <fullName evidence="5">Elongator complex protein 2</fullName>
    </recommendedName>
</protein>
<evidence type="ECO:0000256" key="3">
    <source>
        <dbReference type="ARBA" id="ARBA00005043"/>
    </source>
</evidence>
<evidence type="ECO:0000256" key="5">
    <source>
        <dbReference type="ARBA" id="ARBA00020267"/>
    </source>
</evidence>
<proteinExistence type="inferred from homology"/>
<comment type="subcellular location">
    <subcellularLocation>
        <location evidence="2">Cytoplasm</location>
    </subcellularLocation>
    <subcellularLocation>
        <location evidence="1">Nucleus</location>
    </subcellularLocation>
</comment>
<gene>
    <name evidence="13" type="primary">ELP2</name>
    <name evidence="13" type="ORF">SEPCBS57363_003375</name>
</gene>
<dbReference type="SMART" id="SM00320">
    <property type="entry name" value="WD40"/>
    <property type="match status" value="11"/>
</dbReference>
<keyword evidence="8" id="KW-0819">tRNA processing</keyword>
<evidence type="ECO:0000313" key="13">
    <source>
        <dbReference type="EMBL" id="CAK7268999.1"/>
    </source>
</evidence>
<keyword evidence="14" id="KW-1185">Reference proteome</keyword>
<dbReference type="Pfam" id="PF00400">
    <property type="entry name" value="WD40"/>
    <property type="match status" value="6"/>
</dbReference>
<evidence type="ECO:0000256" key="4">
    <source>
        <dbReference type="ARBA" id="ARBA00005881"/>
    </source>
</evidence>
<feature type="repeat" description="WD" evidence="11">
    <location>
        <begin position="441"/>
        <end position="471"/>
    </location>
</feature>
<evidence type="ECO:0000256" key="7">
    <source>
        <dbReference type="ARBA" id="ARBA00022574"/>
    </source>
</evidence>
<keyword evidence="6" id="KW-0963">Cytoplasm</keyword>
<feature type="repeat" description="WD" evidence="11">
    <location>
        <begin position="220"/>
        <end position="269"/>
    </location>
</feature>
<comment type="similarity">
    <text evidence="4">Belongs to the WD repeat ELP2 family.</text>
</comment>
<evidence type="ECO:0000256" key="8">
    <source>
        <dbReference type="ARBA" id="ARBA00022694"/>
    </source>
</evidence>
<evidence type="ECO:0000256" key="12">
    <source>
        <dbReference type="SAM" id="MobiDB-lite"/>
    </source>
</evidence>
<keyword evidence="10" id="KW-0539">Nucleus</keyword>
<evidence type="ECO:0000256" key="10">
    <source>
        <dbReference type="ARBA" id="ARBA00023242"/>
    </source>
</evidence>
<dbReference type="InterPro" id="IPR015943">
    <property type="entry name" value="WD40/YVTN_repeat-like_dom_sf"/>
</dbReference>
<dbReference type="InterPro" id="IPR001680">
    <property type="entry name" value="WD40_rpt"/>
</dbReference>
<dbReference type="EMBL" id="CAWUOM010000053">
    <property type="protein sequence ID" value="CAK7268999.1"/>
    <property type="molecule type" value="Genomic_DNA"/>
</dbReference>
<keyword evidence="7 11" id="KW-0853">WD repeat</keyword>
<dbReference type="InterPro" id="IPR036322">
    <property type="entry name" value="WD40_repeat_dom_sf"/>
</dbReference>
<reference evidence="13 14" key="1">
    <citation type="submission" date="2024-01" db="EMBL/GenBank/DDBJ databases">
        <authorList>
            <person name="Allen C."/>
            <person name="Tagirdzhanova G."/>
        </authorList>
    </citation>
    <scope>NUCLEOTIDE SEQUENCE [LARGE SCALE GENOMIC DNA]</scope>
    <source>
        <strain evidence="13 14">CBS 573.63</strain>
    </source>
</reference>
<dbReference type="PANTHER" id="PTHR44111:SF1">
    <property type="entry name" value="ELONGATOR COMPLEX PROTEIN 2"/>
    <property type="match status" value="1"/>
</dbReference>
<sequence length="861" mass="93258">MTSLYLSAGANRQTAASDWATDGTLCYGAGRNLAVWRPAEEMGLRQLLRGHHDEIKAVKYLKWDDSTKSSLFVSGGDDKCLMLWAISADGKEDHKTLQIVTGAHSAPINCIAAAQVTPDITRLLFATSAADYTIKIWALVQTDGPSTIVLLQTIRTSPRFFPLCLALVSLPSTAEGQPLSWLLAAAGTNNRIQIFTGTEVATEVEPTTGKGVAFELQATLKGHEDWIRSLDFGWEGVPLAPSVDLLLASASQDKYVRLWRIHRGQSAPAPTASAAAAAAVVGATEVDIDLENSAATDTKAPSNKAHRLQAGHDVYFVTFEALLLGHEDWIYSARWTSASGNRGADENDTPTLRLLTASADNSLGVWEADAASGIWVTTARLGELSKEKGATTATGSVGGFWAGLWSPDGREIVTLCRTGSWRQWTTAAAEEGSRWVQALGVTGHVAPVTGVSWSRDGSYLLSTSADQTTRLHAEWKTRTVRAVTPSWHELARPQIHGYDLNCIDSLGDSYFVSGADEKLMRVFHEPKSVARLLQTLTGKHVRLTEESSLPDAANMPVLGLSNKSVDTEFDAVHDGSSNTPTNAAPAGDSALPPPEDILARNTLWPETEKLYGHGYEISCLAVSHDGAFVASACRASSLNHAVVRLFTTAPHWTEVRPPLPLHTLTVTRLRFSEDDHFLLSVGRDRQWAVFARRENETTYTLAQHNAKAHTRMVLDCAWAPFTNGRRVFATAGRDKTVKLWLSSVEEGAPPSFDVAAIVNQDEPVTAIDFLWRTTSSTAPNIPQLVLAVGTESGRLAVFKLDAATLAISDRQEFGLGDALLSGPVRQLAWRPKTDEQDDGAHADLAVAGEDGTLRVYRYEIQ</sequence>
<evidence type="ECO:0000313" key="14">
    <source>
        <dbReference type="Proteomes" id="UP001642501"/>
    </source>
</evidence>
<keyword evidence="9" id="KW-0677">Repeat</keyword>
<dbReference type="Proteomes" id="UP001642501">
    <property type="component" value="Unassembled WGS sequence"/>
</dbReference>
<comment type="caution">
    <text evidence="13">The sequence shown here is derived from an EMBL/GenBank/DDBJ whole genome shotgun (WGS) entry which is preliminary data.</text>
</comment>